<protein>
    <recommendedName>
        <fullName evidence="3">MSP domain-containing protein</fullName>
    </recommendedName>
</protein>
<feature type="domain" description="MSP" evidence="3">
    <location>
        <begin position="1038"/>
        <end position="1155"/>
    </location>
</feature>
<dbReference type="InterPro" id="IPR008962">
    <property type="entry name" value="PapD-like_sf"/>
</dbReference>
<gene>
    <name evidence="4" type="ORF">QR680_018982</name>
</gene>
<dbReference type="Pfam" id="PF00635">
    <property type="entry name" value="Motile_Sperm"/>
    <property type="match status" value="4"/>
</dbReference>
<evidence type="ECO:0000313" key="5">
    <source>
        <dbReference type="Proteomes" id="UP001175271"/>
    </source>
</evidence>
<keyword evidence="2" id="KW-1133">Transmembrane helix</keyword>
<sequence>MGRCSSYSYEGQDAFSNRLSRVSSTPPATAAPPSASPTLAVGAATATHVVCTCAASGTGRRRCEKKKTCSRGWRPPQVHVACNPLRDMRDAPWTRCRAATHDDNDLYERREKSHRRQAATYRNRPCLLIVYWHLFSLLGCCAAVGLAAKSAISAPEGMVVWVDYGNQTVEDRGPLVGSGTSIRVNPLTRHARQLKQNSKNTCFVWTASAISDLCERNRWQRLQLMRDISLFQADCEHAAANVQLSELFRLDWRSIKSDTDLLSHTEHLQPGDRGRDCVMSRAGSQECSRCFHRLSDNLRQLDVAYNAFNRTLHRFDCMLAVDSSSATRPFSPNGSCTDCKLWYRKWLLVQLVDMWKEPPCINWCYYAQLACPHLATSKVVDYAGHPSFQCRDLHIPLSGSPSAERSTSSCHCVHPCDLHPERDPLRSARSSAGGAQAVDLFDFFAAREHCSTRRQQCEKERRRAIATERVTFPVVASASNTDERGDFNEVAARSTLPPQARNQRVDDNRVYRHRPPRRRPADTVVRDDDAVPNTSGFAMFPRYSRQKFNEYDPAELPFLMKIEPNRAIYYKGSETLADLEMTNSTKVLQTFQIRSSNSNVVNATPPSGYIKPGEKVVIKVSTLKEEYYWGPHWIAFLHKPAKDKQKSTDELWQPTSKPEGVKRIPCFFNFVSWFHRPISNWSDLDVRNPFLLNIEPNKEICFRAEDSKAQVIVSEMKITNTTKDLQAFWIFHTPSLKFLRIIPPYGYLEPGEAVNIELTARDTTSTTDRCLLYIVHDAVDSAQMPPDKFWRMYKYITFQGYKSLQCNGFSFVEKSASSQRTATIKSTASSQRSATTKSAVSSQRTTTTKSAASSQRTATTKSAVSSQRTTTIKPIASNQPTAAASSVSRPPPIPKQTLKRLPTDPLIVRPFDDICFFAKDLTAQKNNAHLSVTNTTKMLLTFKIKCTSKKIFRLRPPHGYISPGQTVTIKVSATFKTMPDKRHVILFCYMATENANKPARELWKTATSEPEGVVRIRCSFRNGISTFKHAPQNQPGEPLMVRPCDYVYFCAKNLLDHPNYVYVSITNTTTVLQTFKVESTSNEIFSLWPSLDYVSPGETVTIRVTATLAAVPRNDRHSIVFYHKPAEDTTKPARELWKPTFMPVEGVVRVRCRYKNSFTDSDAICVFERTMKRLISCFWAILLLFEGATSSDAGPVRLVPLQYWRGTPAQPTGAESCTHGTELKRNQEVLGIYFNLFKGERGYATLGDEKTLKKQAAECLRSDKLDNFKFTGAELHFTFPLSQDARCVMWFVLAMRRSGLRYTLDTRTKTFNISLREFTKGKGCTAKALPTPCETFRFCIVKQCDSENDGDPRLTESPVIYDSRATNSVVNPIFNDFCDLECRYESYQIKEAANGAQIVVKPKKGYTTLVTNPSGTTAHIKRAVSTVYLVITIVTLIGRFIPPILGYTVIRPRLRNISTMMRSLIDSFDYKCEETQSDVTDECPGHLPSETTVNRWWVQRKLSKKKSRSNLRATPDKKESKEA</sequence>
<feature type="domain" description="MSP" evidence="3">
    <location>
        <begin position="559"/>
        <end position="670"/>
    </location>
</feature>
<accession>A0AA39LRY3</accession>
<evidence type="ECO:0000313" key="4">
    <source>
        <dbReference type="EMBL" id="KAK0407074.1"/>
    </source>
</evidence>
<keyword evidence="5" id="KW-1185">Reference proteome</keyword>
<evidence type="ECO:0000256" key="1">
    <source>
        <dbReference type="SAM" id="MobiDB-lite"/>
    </source>
</evidence>
<feature type="transmembrane region" description="Helical" evidence="2">
    <location>
        <begin position="126"/>
        <end position="148"/>
    </location>
</feature>
<evidence type="ECO:0000256" key="2">
    <source>
        <dbReference type="SAM" id="Phobius"/>
    </source>
</evidence>
<dbReference type="EMBL" id="JAUCMV010000004">
    <property type="protein sequence ID" value="KAK0407074.1"/>
    <property type="molecule type" value="Genomic_DNA"/>
</dbReference>
<dbReference type="PROSITE" id="PS50202">
    <property type="entry name" value="MSP"/>
    <property type="match status" value="4"/>
</dbReference>
<feature type="transmembrane region" description="Helical" evidence="2">
    <location>
        <begin position="1427"/>
        <end position="1450"/>
    </location>
</feature>
<name>A0AA39LRY3_9BILA</name>
<organism evidence="4 5">
    <name type="scientific">Steinernema hermaphroditum</name>
    <dbReference type="NCBI Taxonomy" id="289476"/>
    <lineage>
        <taxon>Eukaryota</taxon>
        <taxon>Metazoa</taxon>
        <taxon>Ecdysozoa</taxon>
        <taxon>Nematoda</taxon>
        <taxon>Chromadorea</taxon>
        <taxon>Rhabditida</taxon>
        <taxon>Tylenchina</taxon>
        <taxon>Panagrolaimomorpha</taxon>
        <taxon>Strongyloidoidea</taxon>
        <taxon>Steinernematidae</taxon>
        <taxon>Steinernema</taxon>
    </lineage>
</organism>
<keyword evidence="2" id="KW-0472">Membrane</keyword>
<reference evidence="4" key="1">
    <citation type="submission" date="2023-06" db="EMBL/GenBank/DDBJ databases">
        <title>Genomic analysis of the entomopathogenic nematode Steinernema hermaphroditum.</title>
        <authorList>
            <person name="Schwarz E.M."/>
            <person name="Heppert J.K."/>
            <person name="Baniya A."/>
            <person name="Schwartz H.T."/>
            <person name="Tan C.-H."/>
            <person name="Antoshechkin I."/>
            <person name="Sternberg P.W."/>
            <person name="Goodrich-Blair H."/>
            <person name="Dillman A.R."/>
        </authorList>
    </citation>
    <scope>NUCLEOTIDE SEQUENCE</scope>
    <source>
        <strain evidence="4">PS9179</strain>
        <tissue evidence="4">Whole animal</tissue>
    </source>
</reference>
<feature type="compositionally biased region" description="Polar residues" evidence="1">
    <location>
        <begin position="823"/>
        <end position="888"/>
    </location>
</feature>
<proteinExistence type="predicted"/>
<dbReference type="Proteomes" id="UP001175271">
    <property type="component" value="Unassembled WGS sequence"/>
</dbReference>
<feature type="domain" description="MSP" evidence="3">
    <location>
        <begin position="905"/>
        <end position="1021"/>
    </location>
</feature>
<feature type="region of interest" description="Disordered" evidence="1">
    <location>
        <begin position="1501"/>
        <end position="1523"/>
    </location>
</feature>
<dbReference type="InterPro" id="IPR013783">
    <property type="entry name" value="Ig-like_fold"/>
</dbReference>
<comment type="caution">
    <text evidence="4">The sequence shown here is derived from an EMBL/GenBank/DDBJ whole genome shotgun (WGS) entry which is preliminary data.</text>
</comment>
<evidence type="ECO:0000259" key="3">
    <source>
        <dbReference type="PROSITE" id="PS50202"/>
    </source>
</evidence>
<dbReference type="Gene3D" id="2.60.40.10">
    <property type="entry name" value="Immunoglobulins"/>
    <property type="match status" value="4"/>
</dbReference>
<feature type="region of interest" description="Disordered" evidence="1">
    <location>
        <begin position="823"/>
        <end position="899"/>
    </location>
</feature>
<dbReference type="PANTHER" id="PTHR21513:SF19">
    <property type="entry name" value="MAJOR SPERM PROTEIN"/>
    <property type="match status" value="1"/>
</dbReference>
<feature type="compositionally biased region" description="Basic and acidic residues" evidence="1">
    <location>
        <begin position="1514"/>
        <end position="1523"/>
    </location>
</feature>
<feature type="domain" description="MSP" evidence="3">
    <location>
        <begin position="691"/>
        <end position="799"/>
    </location>
</feature>
<keyword evidence="2" id="KW-0812">Transmembrane</keyword>
<dbReference type="PANTHER" id="PTHR21513">
    <property type="entry name" value="MAJOR SPERM PROTEIN"/>
    <property type="match status" value="1"/>
</dbReference>
<dbReference type="SUPFAM" id="SSF49354">
    <property type="entry name" value="PapD-like"/>
    <property type="match status" value="4"/>
</dbReference>
<dbReference type="InterPro" id="IPR000535">
    <property type="entry name" value="MSP_dom"/>
</dbReference>